<dbReference type="Pfam" id="PF13621">
    <property type="entry name" value="Cupin_8"/>
    <property type="match status" value="1"/>
</dbReference>
<dbReference type="SMART" id="SM00558">
    <property type="entry name" value="JmjC"/>
    <property type="match status" value="1"/>
</dbReference>
<dbReference type="EMBL" id="JBJQND010000017">
    <property type="protein sequence ID" value="KAL3842022.1"/>
    <property type="molecule type" value="Genomic_DNA"/>
</dbReference>
<dbReference type="PANTHER" id="PTHR12461">
    <property type="entry name" value="HYPOXIA-INDUCIBLE FACTOR 1 ALPHA INHIBITOR-RELATED"/>
    <property type="match status" value="1"/>
</dbReference>
<comment type="caution">
    <text evidence="2">The sequence shown here is derived from an EMBL/GenBank/DDBJ whole genome shotgun (WGS) entry which is preliminary data.</text>
</comment>
<name>A0ABD3TYW9_SINWO</name>
<dbReference type="AlphaFoldDB" id="A0ABD3TYW9"/>
<dbReference type="InterPro" id="IPR003347">
    <property type="entry name" value="JmjC_dom"/>
</dbReference>
<evidence type="ECO:0000313" key="3">
    <source>
        <dbReference type="Proteomes" id="UP001634394"/>
    </source>
</evidence>
<keyword evidence="3" id="KW-1185">Reference proteome</keyword>
<dbReference type="PANTHER" id="PTHR12461:SF83">
    <property type="entry name" value="JMJC DOMAIN-CONTAINING PROTEIN"/>
    <property type="match status" value="1"/>
</dbReference>
<reference evidence="2 3" key="1">
    <citation type="submission" date="2024-11" db="EMBL/GenBank/DDBJ databases">
        <title>Chromosome-level genome assembly of the freshwater bivalve Anodonta woodiana.</title>
        <authorList>
            <person name="Chen X."/>
        </authorList>
    </citation>
    <scope>NUCLEOTIDE SEQUENCE [LARGE SCALE GENOMIC DNA]</scope>
    <source>
        <strain evidence="2">MN2024</strain>
        <tissue evidence="2">Gills</tissue>
    </source>
</reference>
<feature type="domain" description="JmjC" evidence="1">
    <location>
        <begin position="371"/>
        <end position="557"/>
    </location>
</feature>
<protein>
    <recommendedName>
        <fullName evidence="1">JmjC domain-containing protein</fullName>
    </recommendedName>
</protein>
<evidence type="ECO:0000259" key="1">
    <source>
        <dbReference type="PROSITE" id="PS51184"/>
    </source>
</evidence>
<dbReference type="InterPro" id="IPR041667">
    <property type="entry name" value="Cupin_8"/>
</dbReference>
<dbReference type="InterPro" id="IPR014710">
    <property type="entry name" value="RmlC-like_jellyroll"/>
</dbReference>
<gene>
    <name evidence="2" type="ORF">ACJMK2_020092</name>
</gene>
<dbReference type="FunFam" id="2.60.120.10:FF:000299">
    <property type="entry name" value="Predicted protein"/>
    <property type="match status" value="1"/>
</dbReference>
<dbReference type="SUPFAM" id="SSF51197">
    <property type="entry name" value="Clavaminate synthase-like"/>
    <property type="match status" value="1"/>
</dbReference>
<dbReference type="PROSITE" id="PS51184">
    <property type="entry name" value="JMJC"/>
    <property type="match status" value="1"/>
</dbReference>
<dbReference type="Proteomes" id="UP001634394">
    <property type="component" value="Unassembled WGS sequence"/>
</dbReference>
<sequence length="567" mass="65037">MADWKCIRMILFHVVLASFLHLNQIIVICQLSPGFLDTFTPAEIQSRINLISVVVVDENADIELITMVEKLASVAFWEEHGVMIGKIDLPNFAWPSGEALKIQNLPRNKDPGDKDMSVLIFPKRRLDRTCLSTPPPGPPTAQLCTSAHSYEALVECVNTICNTYRLPSGALSITGLHREEILNTLFHVGHVSNMTMGKLFEKNRSILSSFHKEESCPDKHSSQKSSAEVNNDETSVFTNIQESTFKNVIHQCEKRNLLSKEEFFHNYLKISKPVIIKGAIDDWPALQKWSNSFLRKEYGERDVHIKLTPTGEYEGVEEASLYENFDTFKIPSNVRKQLEFPDLVVVRPATANMKFSEFMDIVESVSDGSRKNISAYLEYSSIPQHMPELEEDIQEMPFFDNLLKREQLNIWLSDGNTLGKLHFDPYDNFLCQISGRKQLILFEPHENTQLYEAHIPEAILSFNKSTGEFRRKTLLDSTSMVMSPVDILKPDFTRFSRFANAYPMSCTIEEGDVLFMPAFWWHEVQSFPNKTAGRNLAVNFWYEPFLTKEFPCPECSLDINPKYRHLL</sequence>
<dbReference type="Gene3D" id="2.60.120.10">
    <property type="entry name" value="Jelly Rolls"/>
    <property type="match status" value="1"/>
</dbReference>
<accession>A0ABD3TYW9</accession>
<evidence type="ECO:0000313" key="2">
    <source>
        <dbReference type="EMBL" id="KAL3842022.1"/>
    </source>
</evidence>
<organism evidence="2 3">
    <name type="scientific">Sinanodonta woodiana</name>
    <name type="common">Chinese pond mussel</name>
    <name type="synonym">Anodonta woodiana</name>
    <dbReference type="NCBI Taxonomy" id="1069815"/>
    <lineage>
        <taxon>Eukaryota</taxon>
        <taxon>Metazoa</taxon>
        <taxon>Spiralia</taxon>
        <taxon>Lophotrochozoa</taxon>
        <taxon>Mollusca</taxon>
        <taxon>Bivalvia</taxon>
        <taxon>Autobranchia</taxon>
        <taxon>Heteroconchia</taxon>
        <taxon>Palaeoheterodonta</taxon>
        <taxon>Unionida</taxon>
        <taxon>Unionoidea</taxon>
        <taxon>Unionidae</taxon>
        <taxon>Unioninae</taxon>
        <taxon>Sinanodonta</taxon>
    </lineage>
</organism>
<proteinExistence type="predicted"/>